<comment type="similarity">
    <text evidence="1">Belongs to the LysR transcriptional regulatory family.</text>
</comment>
<accession>A0A1H6E0Q7</accession>
<name>A0A1H6E0Q7_9ACTN</name>
<dbReference type="SUPFAM" id="SSF53850">
    <property type="entry name" value="Periplasmic binding protein-like II"/>
    <property type="match status" value="1"/>
</dbReference>
<evidence type="ECO:0000256" key="4">
    <source>
        <dbReference type="ARBA" id="ARBA00023163"/>
    </source>
</evidence>
<evidence type="ECO:0000259" key="5">
    <source>
        <dbReference type="PROSITE" id="PS50931"/>
    </source>
</evidence>
<keyword evidence="4" id="KW-0804">Transcription</keyword>
<feature type="domain" description="HTH lysR-type" evidence="5">
    <location>
        <begin position="1"/>
        <end position="58"/>
    </location>
</feature>
<dbReference type="GO" id="GO:0003700">
    <property type="term" value="F:DNA-binding transcription factor activity"/>
    <property type="evidence" value="ECO:0007669"/>
    <property type="project" value="InterPro"/>
</dbReference>
<evidence type="ECO:0000313" key="6">
    <source>
        <dbReference type="EMBL" id="SEG91152.1"/>
    </source>
</evidence>
<evidence type="ECO:0000256" key="2">
    <source>
        <dbReference type="ARBA" id="ARBA00023015"/>
    </source>
</evidence>
<proteinExistence type="inferred from homology"/>
<dbReference type="PANTHER" id="PTHR30346:SF0">
    <property type="entry name" value="HCA OPERON TRANSCRIPTIONAL ACTIVATOR HCAR"/>
    <property type="match status" value="1"/>
</dbReference>
<evidence type="ECO:0000256" key="3">
    <source>
        <dbReference type="ARBA" id="ARBA00023125"/>
    </source>
</evidence>
<evidence type="ECO:0000313" key="7">
    <source>
        <dbReference type="Proteomes" id="UP000236754"/>
    </source>
</evidence>
<dbReference type="InterPro" id="IPR036388">
    <property type="entry name" value="WH-like_DNA-bd_sf"/>
</dbReference>
<dbReference type="GO" id="GO:0003677">
    <property type="term" value="F:DNA binding"/>
    <property type="evidence" value="ECO:0007669"/>
    <property type="project" value="UniProtKB-KW"/>
</dbReference>
<organism evidence="6 7">
    <name type="scientific">Actinacidiphila yanglinensis</name>
    <dbReference type="NCBI Taxonomy" id="310779"/>
    <lineage>
        <taxon>Bacteria</taxon>
        <taxon>Bacillati</taxon>
        <taxon>Actinomycetota</taxon>
        <taxon>Actinomycetes</taxon>
        <taxon>Kitasatosporales</taxon>
        <taxon>Streptomycetaceae</taxon>
        <taxon>Actinacidiphila</taxon>
    </lineage>
</organism>
<keyword evidence="2" id="KW-0805">Transcription regulation</keyword>
<dbReference type="PROSITE" id="PS50931">
    <property type="entry name" value="HTH_LYSR"/>
    <property type="match status" value="1"/>
</dbReference>
<dbReference type="Proteomes" id="UP000236754">
    <property type="component" value="Unassembled WGS sequence"/>
</dbReference>
<reference evidence="6 7" key="1">
    <citation type="submission" date="2016-10" db="EMBL/GenBank/DDBJ databases">
        <authorList>
            <person name="de Groot N.N."/>
        </authorList>
    </citation>
    <scope>NUCLEOTIDE SEQUENCE [LARGE SCALE GENOMIC DNA]</scope>
    <source>
        <strain evidence="6 7">CGMCC 4.2023</strain>
    </source>
</reference>
<sequence>MELRDIAIFLTLAEELHFGRAADRLFVSQARVSQSIKAQERRIGAVLFDRTSRTVRLTPIGIELRDRLRPAYQQITEGIAAVTAKAQGGRRVLTVGTMGAIAQTLGGPTEVFRAGNPWVDMQFKEVHPTDPFSALRSGDIDIAVLWLPVHEPDLTVGPVVRSSPVMAMMARTHPFAGRASILLEDLGDCHVVGPNGPLPRYMEDSLVPYFTPSGRPVPRGPLVRTFQEVLTAVSGGTAVALTQAEAADFFPWPQLVYVPITDAPLSQWATVWRTVTETDLVRDFAAAVADHHHR</sequence>
<dbReference type="Pfam" id="PF03466">
    <property type="entry name" value="LysR_substrate"/>
    <property type="match status" value="1"/>
</dbReference>
<keyword evidence="7" id="KW-1185">Reference proteome</keyword>
<dbReference type="OrthoDB" id="79118at2"/>
<gene>
    <name evidence="6" type="ORF">SAMN05216223_12340</name>
</gene>
<protein>
    <submittedName>
        <fullName evidence="6">Transcriptional regulator, LysR family</fullName>
    </submittedName>
</protein>
<dbReference type="Pfam" id="PF00126">
    <property type="entry name" value="HTH_1"/>
    <property type="match status" value="1"/>
</dbReference>
<dbReference type="SUPFAM" id="SSF46785">
    <property type="entry name" value="Winged helix' DNA-binding domain"/>
    <property type="match status" value="1"/>
</dbReference>
<keyword evidence="3" id="KW-0238">DNA-binding</keyword>
<evidence type="ECO:0000256" key="1">
    <source>
        <dbReference type="ARBA" id="ARBA00009437"/>
    </source>
</evidence>
<dbReference type="EMBL" id="FNVU01000023">
    <property type="protein sequence ID" value="SEG91152.1"/>
    <property type="molecule type" value="Genomic_DNA"/>
</dbReference>
<dbReference type="InterPro" id="IPR005119">
    <property type="entry name" value="LysR_subst-bd"/>
</dbReference>
<dbReference type="InterPro" id="IPR000847">
    <property type="entry name" value="LysR_HTH_N"/>
</dbReference>
<dbReference type="RefSeq" id="WP_103890046.1">
    <property type="nucleotide sequence ID" value="NZ_FNVU01000023.1"/>
</dbReference>
<dbReference type="InterPro" id="IPR036390">
    <property type="entry name" value="WH_DNA-bd_sf"/>
</dbReference>
<dbReference type="Gene3D" id="1.10.10.10">
    <property type="entry name" value="Winged helix-like DNA-binding domain superfamily/Winged helix DNA-binding domain"/>
    <property type="match status" value="1"/>
</dbReference>
<dbReference type="PANTHER" id="PTHR30346">
    <property type="entry name" value="TRANSCRIPTIONAL DUAL REGULATOR HCAR-RELATED"/>
    <property type="match status" value="1"/>
</dbReference>
<dbReference type="GO" id="GO:0032993">
    <property type="term" value="C:protein-DNA complex"/>
    <property type="evidence" value="ECO:0007669"/>
    <property type="project" value="TreeGrafter"/>
</dbReference>
<dbReference type="CDD" id="cd08414">
    <property type="entry name" value="PBP2_LTTR_aromatics_like"/>
    <property type="match status" value="1"/>
</dbReference>
<dbReference type="Gene3D" id="3.40.190.10">
    <property type="entry name" value="Periplasmic binding protein-like II"/>
    <property type="match status" value="2"/>
</dbReference>
<dbReference type="AlphaFoldDB" id="A0A1H6E0Q7"/>
<dbReference type="FunFam" id="1.10.10.10:FF:000001">
    <property type="entry name" value="LysR family transcriptional regulator"/>
    <property type="match status" value="1"/>
</dbReference>